<dbReference type="SUPFAM" id="SSF56112">
    <property type="entry name" value="Protein kinase-like (PK-like)"/>
    <property type="match status" value="1"/>
</dbReference>
<evidence type="ECO:0000256" key="2">
    <source>
        <dbReference type="ARBA" id="ARBA00022840"/>
    </source>
</evidence>
<evidence type="ECO:0000313" key="4">
    <source>
        <dbReference type="EMBL" id="KAI9165591.1"/>
    </source>
</evidence>
<dbReference type="Pfam" id="PF00069">
    <property type="entry name" value="Pkinase"/>
    <property type="match status" value="1"/>
</dbReference>
<dbReference type="InterPro" id="IPR000719">
    <property type="entry name" value="Prot_kinase_dom"/>
</dbReference>
<dbReference type="InterPro" id="IPR011009">
    <property type="entry name" value="Kinase-like_dom_sf"/>
</dbReference>
<dbReference type="GO" id="GO:0004672">
    <property type="term" value="F:protein kinase activity"/>
    <property type="evidence" value="ECO:0007669"/>
    <property type="project" value="InterPro"/>
</dbReference>
<accession>A0AAD5IIW1</accession>
<dbReference type="GO" id="GO:0005524">
    <property type="term" value="F:ATP binding"/>
    <property type="evidence" value="ECO:0007669"/>
    <property type="project" value="UniProtKB-KW"/>
</dbReference>
<dbReference type="PANTHER" id="PTHR27007">
    <property type="match status" value="1"/>
</dbReference>
<reference evidence="4" key="2">
    <citation type="submission" date="2023-02" db="EMBL/GenBank/DDBJ databases">
        <authorList>
            <person name="Swenson N.G."/>
            <person name="Wegrzyn J.L."/>
            <person name="Mcevoy S.L."/>
        </authorList>
    </citation>
    <scope>NUCLEOTIDE SEQUENCE</scope>
    <source>
        <strain evidence="4">91603</strain>
        <tissue evidence="4">Leaf</tissue>
    </source>
</reference>
<dbReference type="EMBL" id="JAJSOW010000105">
    <property type="protein sequence ID" value="KAI9165591.1"/>
    <property type="molecule type" value="Genomic_DNA"/>
</dbReference>
<dbReference type="Gene3D" id="1.10.510.10">
    <property type="entry name" value="Transferase(Phosphotransferase) domain 1"/>
    <property type="match status" value="1"/>
</dbReference>
<gene>
    <name evidence="4" type="ORF">LWI28_017028</name>
</gene>
<feature type="domain" description="Protein kinase" evidence="3">
    <location>
        <begin position="1"/>
        <end position="68"/>
    </location>
</feature>
<dbReference type="PROSITE" id="PS50011">
    <property type="entry name" value="PROTEIN_KINASE_DOM"/>
    <property type="match status" value="1"/>
</dbReference>
<keyword evidence="2" id="KW-0067">ATP-binding</keyword>
<evidence type="ECO:0000313" key="5">
    <source>
        <dbReference type="Proteomes" id="UP001064489"/>
    </source>
</evidence>
<protein>
    <recommendedName>
        <fullName evidence="3">Protein kinase domain-containing protein</fullName>
    </recommendedName>
</protein>
<keyword evidence="1" id="KW-0547">Nucleotide-binding</keyword>
<dbReference type="InterPro" id="IPR050528">
    <property type="entry name" value="L-type_Lectin-RKs"/>
</dbReference>
<proteinExistence type="predicted"/>
<keyword evidence="5" id="KW-1185">Reference proteome</keyword>
<evidence type="ECO:0000256" key="1">
    <source>
        <dbReference type="ARBA" id="ARBA00022741"/>
    </source>
</evidence>
<evidence type="ECO:0000259" key="3">
    <source>
        <dbReference type="PROSITE" id="PS50011"/>
    </source>
</evidence>
<reference evidence="4" key="1">
    <citation type="journal article" date="2022" name="Plant J.">
        <title>Strategies of tolerance reflected in two North American maple genomes.</title>
        <authorList>
            <person name="McEvoy S.L."/>
            <person name="Sezen U.U."/>
            <person name="Trouern-Trend A."/>
            <person name="McMahon S.M."/>
            <person name="Schaberg P.G."/>
            <person name="Yang J."/>
            <person name="Wegrzyn J.L."/>
            <person name="Swenson N.G."/>
        </authorList>
    </citation>
    <scope>NUCLEOTIDE SEQUENCE</scope>
    <source>
        <strain evidence="4">91603</strain>
    </source>
</reference>
<comment type="caution">
    <text evidence="4">The sequence shown here is derived from an EMBL/GenBank/DDBJ whole genome shotgun (WGS) entry which is preliminary data.</text>
</comment>
<dbReference type="Proteomes" id="UP001064489">
    <property type="component" value="Chromosome 10"/>
</dbReference>
<sequence length="68" mass="7765">MNDGNQKSYIGTSRQAMCNVLLDKDMNARICDFGLARMRHHEQLATTTQVIGTAGYYMVPEWLEQDEP</sequence>
<organism evidence="4 5">
    <name type="scientific">Acer negundo</name>
    <name type="common">Box elder</name>
    <dbReference type="NCBI Taxonomy" id="4023"/>
    <lineage>
        <taxon>Eukaryota</taxon>
        <taxon>Viridiplantae</taxon>
        <taxon>Streptophyta</taxon>
        <taxon>Embryophyta</taxon>
        <taxon>Tracheophyta</taxon>
        <taxon>Spermatophyta</taxon>
        <taxon>Magnoliopsida</taxon>
        <taxon>eudicotyledons</taxon>
        <taxon>Gunneridae</taxon>
        <taxon>Pentapetalae</taxon>
        <taxon>rosids</taxon>
        <taxon>malvids</taxon>
        <taxon>Sapindales</taxon>
        <taxon>Sapindaceae</taxon>
        <taxon>Hippocastanoideae</taxon>
        <taxon>Acereae</taxon>
        <taxon>Acer</taxon>
    </lineage>
</organism>
<name>A0AAD5IIW1_ACENE</name>
<dbReference type="AlphaFoldDB" id="A0AAD5IIW1"/>